<gene>
    <name evidence="2" type="ORF">SPSK_08221</name>
</gene>
<feature type="compositionally biased region" description="Polar residues" evidence="1">
    <location>
        <begin position="38"/>
        <end position="47"/>
    </location>
</feature>
<comment type="caution">
    <text evidence="2">The sequence shown here is derived from an EMBL/GenBank/DDBJ whole genome shotgun (WGS) entry which is preliminary data.</text>
</comment>
<evidence type="ECO:0000313" key="3">
    <source>
        <dbReference type="Proteomes" id="UP000033710"/>
    </source>
</evidence>
<accession>A0A0F2MH06</accession>
<dbReference type="RefSeq" id="XP_016590811.1">
    <property type="nucleotide sequence ID" value="XM_016734857.1"/>
</dbReference>
<sequence length="73" mass="8297">MAPNVVALDLPRRCLINTDTLDENETHDSHDTHDTKRSNNAPSSSQARCYARRVPFWTVATHTRHSVQDPDKV</sequence>
<feature type="region of interest" description="Disordered" evidence="1">
    <location>
        <begin position="18"/>
        <end position="47"/>
    </location>
</feature>
<dbReference type="Proteomes" id="UP000033710">
    <property type="component" value="Unassembled WGS sequence"/>
</dbReference>
<proteinExistence type="predicted"/>
<name>A0A0F2MH06_SPOSC</name>
<evidence type="ECO:0000313" key="2">
    <source>
        <dbReference type="EMBL" id="KJR88135.1"/>
    </source>
</evidence>
<dbReference type="AlphaFoldDB" id="A0A0F2MH06"/>
<dbReference type="EMBL" id="AXCR01000004">
    <property type="protein sequence ID" value="KJR88135.1"/>
    <property type="molecule type" value="Genomic_DNA"/>
</dbReference>
<feature type="compositionally biased region" description="Basic and acidic residues" evidence="1">
    <location>
        <begin position="24"/>
        <end position="37"/>
    </location>
</feature>
<evidence type="ECO:0000256" key="1">
    <source>
        <dbReference type="SAM" id="MobiDB-lite"/>
    </source>
</evidence>
<dbReference type="KEGG" id="ssck:SPSK_08221"/>
<organism evidence="2 3">
    <name type="scientific">Sporothrix schenckii 1099-18</name>
    <dbReference type="NCBI Taxonomy" id="1397361"/>
    <lineage>
        <taxon>Eukaryota</taxon>
        <taxon>Fungi</taxon>
        <taxon>Dikarya</taxon>
        <taxon>Ascomycota</taxon>
        <taxon>Pezizomycotina</taxon>
        <taxon>Sordariomycetes</taxon>
        <taxon>Sordariomycetidae</taxon>
        <taxon>Ophiostomatales</taxon>
        <taxon>Ophiostomataceae</taxon>
        <taxon>Sporothrix</taxon>
    </lineage>
</organism>
<reference evidence="2 3" key="2">
    <citation type="journal article" date="2015" name="Eukaryot. Cell">
        <title>Asexual propagation of a virulent clone complex in a human and feline outbreak of sporotrichosis.</title>
        <authorList>
            <person name="Teixeira Mde M."/>
            <person name="Rodrigues A.M."/>
            <person name="Tsui C.K."/>
            <person name="de Almeida L.G."/>
            <person name="Van Diepeningen A.D."/>
            <person name="van den Ende B.G."/>
            <person name="Fernandes G.F."/>
            <person name="Kano R."/>
            <person name="Hamelin R.C."/>
            <person name="Lopes-Bezerra L.M."/>
            <person name="Vasconcelos A.T."/>
            <person name="de Hoog S."/>
            <person name="de Camargo Z.P."/>
            <person name="Felipe M.S."/>
        </authorList>
    </citation>
    <scope>NUCLEOTIDE SEQUENCE [LARGE SCALE GENOMIC DNA]</scope>
    <source>
        <strain evidence="2 3">1099-18</strain>
    </source>
</reference>
<reference evidence="2 3" key="1">
    <citation type="journal article" date="2014" name="BMC Genomics">
        <title>Comparative genomics of the major fungal agents of human and animal Sporotrichosis: Sporothrix schenckii and Sporothrix brasiliensis.</title>
        <authorList>
            <person name="Teixeira M.M."/>
            <person name="de Almeida L.G."/>
            <person name="Kubitschek-Barreira P."/>
            <person name="Alves F.L."/>
            <person name="Kioshima E.S."/>
            <person name="Abadio A.K."/>
            <person name="Fernandes L."/>
            <person name="Derengowski L.S."/>
            <person name="Ferreira K.S."/>
            <person name="Souza R.C."/>
            <person name="Ruiz J.C."/>
            <person name="de Andrade N.C."/>
            <person name="Paes H.C."/>
            <person name="Nicola A.M."/>
            <person name="Albuquerque P."/>
            <person name="Gerber A.L."/>
            <person name="Martins V.P."/>
            <person name="Peconick L.D."/>
            <person name="Neto A.V."/>
            <person name="Chaucanez C.B."/>
            <person name="Silva P.A."/>
            <person name="Cunha O.L."/>
            <person name="de Oliveira F.F."/>
            <person name="dos Santos T.C."/>
            <person name="Barros A.L."/>
            <person name="Soares M.A."/>
            <person name="de Oliveira L.M."/>
            <person name="Marini M.M."/>
            <person name="Villalobos-Duno H."/>
            <person name="Cunha M.M."/>
            <person name="de Hoog S."/>
            <person name="da Silveira J.F."/>
            <person name="Henrissat B."/>
            <person name="Nino-Vega G.A."/>
            <person name="Cisalpino P.S."/>
            <person name="Mora-Montes H.M."/>
            <person name="Almeida S.R."/>
            <person name="Stajich J.E."/>
            <person name="Lopes-Bezerra L.M."/>
            <person name="Vasconcelos A.T."/>
            <person name="Felipe M.S."/>
        </authorList>
    </citation>
    <scope>NUCLEOTIDE SEQUENCE [LARGE SCALE GENOMIC DNA]</scope>
    <source>
        <strain evidence="2 3">1099-18</strain>
    </source>
</reference>
<protein>
    <submittedName>
        <fullName evidence="2">Uncharacterized protein</fullName>
    </submittedName>
</protein>
<dbReference type="VEuPathDB" id="FungiDB:SPSK_08221"/>
<dbReference type="GeneID" id="27670134"/>